<gene>
    <name evidence="4" type="ORF">RB614_06640</name>
</gene>
<evidence type="ECO:0000259" key="3">
    <source>
        <dbReference type="Pfam" id="PF16861"/>
    </source>
</evidence>
<feature type="domain" description="Carbamoyltransferase" evidence="2">
    <location>
        <begin position="2"/>
        <end position="73"/>
    </location>
</feature>
<reference evidence="4 5" key="1">
    <citation type="submission" date="2023-08" db="EMBL/GenBank/DDBJ databases">
        <title>Phytohabitans sansha sp. nov., isolated from marine sediment.</title>
        <authorList>
            <person name="Zhao Y."/>
            <person name="Yi K."/>
        </authorList>
    </citation>
    <scope>NUCLEOTIDE SEQUENCE [LARGE SCALE GENOMIC DNA]</scope>
    <source>
        <strain evidence="4 5">ZYX-F-186</strain>
    </source>
</reference>
<dbReference type="CDD" id="cd24098">
    <property type="entry name" value="ASKHA_NBD_TobZ_N"/>
    <property type="match status" value="1"/>
</dbReference>
<dbReference type="PANTHER" id="PTHR34847:SF1">
    <property type="entry name" value="NODULATION PROTEIN U"/>
    <property type="match status" value="1"/>
</dbReference>
<accession>A0ABU0ZAV8</accession>
<dbReference type="Proteomes" id="UP001230908">
    <property type="component" value="Unassembled WGS sequence"/>
</dbReference>
<dbReference type="Gene3D" id="3.90.870.20">
    <property type="entry name" value="Carbamoyltransferase, C-terminal domain"/>
    <property type="match status" value="1"/>
</dbReference>
<dbReference type="Gene3D" id="3.30.420.40">
    <property type="match status" value="2"/>
</dbReference>
<dbReference type="InterPro" id="IPR003696">
    <property type="entry name" value="Carbtransf_dom"/>
</dbReference>
<dbReference type="SUPFAM" id="SSF53067">
    <property type="entry name" value="Actin-like ATPase domain"/>
    <property type="match status" value="1"/>
</dbReference>
<dbReference type="InterPro" id="IPR043129">
    <property type="entry name" value="ATPase_NBD"/>
</dbReference>
<name>A0ABU0ZAV8_9ACTN</name>
<comment type="similarity">
    <text evidence="1">Belongs to the NodU/CmcH family.</text>
</comment>
<evidence type="ECO:0000259" key="2">
    <source>
        <dbReference type="Pfam" id="PF02543"/>
    </source>
</evidence>
<dbReference type="SUPFAM" id="SSF55821">
    <property type="entry name" value="YrdC/RibB"/>
    <property type="match status" value="1"/>
</dbReference>
<dbReference type="InterPro" id="IPR017945">
    <property type="entry name" value="DHBP_synth_RibB-like_a/b_dom"/>
</dbReference>
<proteinExistence type="inferred from homology"/>
<dbReference type="InterPro" id="IPR038152">
    <property type="entry name" value="Carbam_trans_C_sf"/>
</dbReference>
<dbReference type="InterPro" id="IPR031730">
    <property type="entry name" value="Carbam_trans_C"/>
</dbReference>
<comment type="caution">
    <text evidence="4">The sequence shown here is derived from an EMBL/GenBank/DDBJ whole genome shotgun (WGS) entry which is preliminary data.</text>
</comment>
<dbReference type="Pfam" id="PF16861">
    <property type="entry name" value="Carbam_trans_C"/>
    <property type="match status" value="1"/>
</dbReference>
<dbReference type="Pfam" id="PF02543">
    <property type="entry name" value="Carbam_trans_N"/>
    <property type="match status" value="2"/>
</dbReference>
<feature type="domain" description="Carbamoyltransferase" evidence="2">
    <location>
        <begin position="117"/>
        <end position="323"/>
    </location>
</feature>
<sequence length="545" mass="58870">MRVLGVNSIFHDPAAAIVVDGRVVAAAEEERFSRRKHGKRPVPFSAWELPELAAAWCLERAGLEAGDLDAVAYSFDPALCREDLDDSDPWDWLRVEYAQRAPQFLATALPGLDPGMVRFVPHHVAHAASAGLAMPYRDDAAVLVLDGRGESASHLAGVYRDGWITALRAQRLPHSLGLLYEDLTRHLGFQHSSDEYKVMALASYGEPKHLPLLRQLVRADGEGGFTVEPVAWGTLAKPRAPGGEMTGEHADLAASAQARLEEVLLDLARWTYEAAGGPRVLAMAGGTALNCVANARIAAEGPFEHVWVQPAAGDAGTALGAALHVAREEGARPEPMPGVALGRGWSDADLEAELRRAALPFTRAESIAAEAARVLAGNGIVAWFQGRAEYGPRALGHRSLLAHPGDRDTTRRMNDVKGREQFRPIAPMVRAERAAEVFDGVLPSPYMLFVHTVRPQWRDRIPAVVHVDGTARVQTVDGAQEPLVAEMLAEFDRLTGLPVVVNTSLNTAGLPIVDTPREAMELFGSAPVDLLAIGPYAVRRAEAFR</sequence>
<evidence type="ECO:0000313" key="5">
    <source>
        <dbReference type="Proteomes" id="UP001230908"/>
    </source>
</evidence>
<dbReference type="RefSeq" id="WP_308711476.1">
    <property type="nucleotide sequence ID" value="NZ_JAVHUY010000005.1"/>
</dbReference>
<organism evidence="4 5">
    <name type="scientific">Phytohabitans maris</name>
    <dbReference type="NCBI Taxonomy" id="3071409"/>
    <lineage>
        <taxon>Bacteria</taxon>
        <taxon>Bacillati</taxon>
        <taxon>Actinomycetota</taxon>
        <taxon>Actinomycetes</taxon>
        <taxon>Micromonosporales</taxon>
        <taxon>Micromonosporaceae</taxon>
    </lineage>
</organism>
<protein>
    <submittedName>
        <fullName evidence="4">Carbamoyltransferase C-terminal domain-containing protein</fullName>
    </submittedName>
</protein>
<dbReference type="PANTHER" id="PTHR34847">
    <property type="entry name" value="NODULATION PROTEIN U"/>
    <property type="match status" value="1"/>
</dbReference>
<evidence type="ECO:0000313" key="4">
    <source>
        <dbReference type="EMBL" id="MDQ7904200.1"/>
    </source>
</evidence>
<dbReference type="EMBL" id="JAVHUY010000005">
    <property type="protein sequence ID" value="MDQ7904200.1"/>
    <property type="molecule type" value="Genomic_DNA"/>
</dbReference>
<keyword evidence="5" id="KW-1185">Reference proteome</keyword>
<feature type="domain" description="Carbamoyltransferase C-terminal" evidence="3">
    <location>
        <begin position="372"/>
        <end position="540"/>
    </location>
</feature>
<evidence type="ECO:0000256" key="1">
    <source>
        <dbReference type="ARBA" id="ARBA00006129"/>
    </source>
</evidence>
<dbReference type="InterPro" id="IPR051338">
    <property type="entry name" value="NodU/CmcH_Carbamoyltrnsfr"/>
</dbReference>